<name>A0A1M7C4U0_9ACTN</name>
<feature type="signal peptide" evidence="2">
    <location>
        <begin position="1"/>
        <end position="32"/>
    </location>
</feature>
<dbReference type="GO" id="GO:0030198">
    <property type="term" value="P:extracellular matrix organization"/>
    <property type="evidence" value="ECO:0007669"/>
    <property type="project" value="TreeGrafter"/>
</dbReference>
<evidence type="ECO:0000256" key="1">
    <source>
        <dbReference type="SAM" id="MobiDB-lite"/>
    </source>
</evidence>
<keyword evidence="5" id="KW-1185">Reference proteome</keyword>
<dbReference type="Pfam" id="PF02469">
    <property type="entry name" value="Fasciclin"/>
    <property type="match status" value="1"/>
</dbReference>
<dbReference type="SUPFAM" id="SSF82153">
    <property type="entry name" value="FAS1 domain"/>
    <property type="match status" value="1"/>
</dbReference>
<protein>
    <submittedName>
        <fullName evidence="4">Uncaracterized surface protein containing fasciclin (FAS1) repeats</fullName>
    </submittedName>
</protein>
<organism evidence="4 5">
    <name type="scientific">Actinacidiphila paucisporea</name>
    <dbReference type="NCBI Taxonomy" id="310782"/>
    <lineage>
        <taxon>Bacteria</taxon>
        <taxon>Bacillati</taxon>
        <taxon>Actinomycetota</taxon>
        <taxon>Actinomycetes</taxon>
        <taxon>Kitasatosporales</taxon>
        <taxon>Streptomycetaceae</taxon>
        <taxon>Actinacidiphila</taxon>
    </lineage>
</organism>
<dbReference type="PANTHER" id="PTHR10900">
    <property type="entry name" value="PERIOSTIN-RELATED"/>
    <property type="match status" value="1"/>
</dbReference>
<dbReference type="InterPro" id="IPR050904">
    <property type="entry name" value="Adhesion/Biosynth-related"/>
</dbReference>
<dbReference type="Gene3D" id="2.30.180.10">
    <property type="entry name" value="FAS1 domain"/>
    <property type="match status" value="1"/>
</dbReference>
<dbReference type="GO" id="GO:0050839">
    <property type="term" value="F:cell adhesion molecule binding"/>
    <property type="evidence" value="ECO:0007669"/>
    <property type="project" value="TreeGrafter"/>
</dbReference>
<dbReference type="EMBL" id="FRBI01000005">
    <property type="protein sequence ID" value="SHL62245.1"/>
    <property type="molecule type" value="Genomic_DNA"/>
</dbReference>
<dbReference type="GO" id="GO:0031012">
    <property type="term" value="C:extracellular matrix"/>
    <property type="evidence" value="ECO:0007669"/>
    <property type="project" value="TreeGrafter"/>
</dbReference>
<dbReference type="InterPro" id="IPR006311">
    <property type="entry name" value="TAT_signal"/>
</dbReference>
<dbReference type="PANTHER" id="PTHR10900:SF77">
    <property type="entry name" value="FI19380P1"/>
    <property type="match status" value="1"/>
</dbReference>
<accession>A0A1M7C4U0</accession>
<gene>
    <name evidence="4" type="ORF">SAMN05216499_105139</name>
</gene>
<dbReference type="GO" id="GO:0007155">
    <property type="term" value="P:cell adhesion"/>
    <property type="evidence" value="ECO:0007669"/>
    <property type="project" value="TreeGrafter"/>
</dbReference>
<feature type="region of interest" description="Disordered" evidence="1">
    <location>
        <begin position="30"/>
        <end position="54"/>
    </location>
</feature>
<reference evidence="4 5" key="1">
    <citation type="submission" date="2016-11" db="EMBL/GenBank/DDBJ databases">
        <authorList>
            <person name="Jaros S."/>
            <person name="Januszkiewicz K."/>
            <person name="Wedrychowicz H."/>
        </authorList>
    </citation>
    <scope>NUCLEOTIDE SEQUENCE [LARGE SCALE GENOMIC DNA]</scope>
    <source>
        <strain evidence="4 5">CGMCC 4.2025</strain>
    </source>
</reference>
<feature type="compositionally biased region" description="Low complexity" evidence="1">
    <location>
        <begin position="34"/>
        <end position="54"/>
    </location>
</feature>
<dbReference type="AlphaFoldDB" id="A0A1M7C4U0"/>
<sequence>MALSRTSLTTAIAAAAVAIPLSIGGLAPAAHAQTSSPSPSPSGTSTTSSGVFGPGCSSLPKTGAGSAAVMAKQKVVAAATGNPQLSILVGYVNRAKLANTLDTSKDITLFAPTNAAWQKLSSSQRTALANNPTQLKKALEYHVVKQHVTKAELPNGSFTTLEGSKLTTSGSGTSFKVNKSADIVCGNIPTANATVYLVDTVLMPPS</sequence>
<dbReference type="OrthoDB" id="9800666at2"/>
<dbReference type="SMART" id="SM00554">
    <property type="entry name" value="FAS1"/>
    <property type="match status" value="1"/>
</dbReference>
<dbReference type="STRING" id="310782.SAMN05216499_105139"/>
<feature type="chain" id="PRO_5012319559" evidence="2">
    <location>
        <begin position="33"/>
        <end position="206"/>
    </location>
</feature>
<dbReference type="FunFam" id="2.30.180.10:FF:000032">
    <property type="entry name" value="Fasciclin domain-containing protein, putative"/>
    <property type="match status" value="1"/>
</dbReference>
<dbReference type="PROSITE" id="PS51318">
    <property type="entry name" value="TAT"/>
    <property type="match status" value="1"/>
</dbReference>
<dbReference type="GO" id="GO:0005615">
    <property type="term" value="C:extracellular space"/>
    <property type="evidence" value="ECO:0007669"/>
    <property type="project" value="TreeGrafter"/>
</dbReference>
<evidence type="ECO:0000259" key="3">
    <source>
        <dbReference type="PROSITE" id="PS50213"/>
    </source>
</evidence>
<proteinExistence type="predicted"/>
<evidence type="ECO:0000313" key="4">
    <source>
        <dbReference type="EMBL" id="SHL62245.1"/>
    </source>
</evidence>
<dbReference type="PROSITE" id="PS50213">
    <property type="entry name" value="FAS1"/>
    <property type="match status" value="1"/>
</dbReference>
<dbReference type="Proteomes" id="UP000184111">
    <property type="component" value="Unassembled WGS sequence"/>
</dbReference>
<evidence type="ECO:0000256" key="2">
    <source>
        <dbReference type="SAM" id="SignalP"/>
    </source>
</evidence>
<dbReference type="InterPro" id="IPR000782">
    <property type="entry name" value="FAS1_domain"/>
</dbReference>
<dbReference type="InterPro" id="IPR036378">
    <property type="entry name" value="FAS1_dom_sf"/>
</dbReference>
<feature type="domain" description="FAS1" evidence="3">
    <location>
        <begin position="72"/>
        <end position="202"/>
    </location>
</feature>
<evidence type="ECO:0000313" key="5">
    <source>
        <dbReference type="Proteomes" id="UP000184111"/>
    </source>
</evidence>
<keyword evidence="2" id="KW-0732">Signal</keyword>
<dbReference type="RefSeq" id="WP_073496456.1">
    <property type="nucleotide sequence ID" value="NZ_FRBI01000005.1"/>
</dbReference>